<dbReference type="AlphaFoldDB" id="A0A6C0ALQ3"/>
<evidence type="ECO:0000313" key="1">
    <source>
        <dbReference type="EMBL" id="QHS80747.1"/>
    </source>
</evidence>
<sequence length="366" mass="41220">MDPTQLKAIYDQTQYLADNIAKVDVNLLKSNAAQTHSLSNETNNLNRDMLKGFDATQIENLKSQAAQNHLLSNEHNNINRDMLKGFDATQIEYLKSQSAQNKYLADNIAKVDSDLLKSQAYQNVESLKSGYAQTKDILDTQDRSQYANENRQNRNFQLLNDNIKDQGGSVRDTIYRTSAMLNDAVGKGASDNLLATERIGAHVDDNIYRTAAGTDQNIYRSQTSINDAVTQSRIEAQKNTNELIGYFRNNNDNNWSNFGNLTKDIYQGKAESILSNTNQYANLAKQASDNTAAIQIEALKSKADLSKQMAFEYSSLKDKISDSEASIKAVLATQEADRLRDALRSTEHKGLYFELKNGRRHRRHHH</sequence>
<proteinExistence type="predicted"/>
<reference evidence="1" key="1">
    <citation type="journal article" date="2020" name="Nature">
        <title>Giant virus diversity and host interactions through global metagenomics.</title>
        <authorList>
            <person name="Schulz F."/>
            <person name="Roux S."/>
            <person name="Paez-Espino D."/>
            <person name="Jungbluth S."/>
            <person name="Walsh D.A."/>
            <person name="Denef V.J."/>
            <person name="McMahon K.D."/>
            <person name="Konstantinidis K.T."/>
            <person name="Eloe-Fadrosh E.A."/>
            <person name="Kyrpides N.C."/>
            <person name="Woyke T."/>
        </authorList>
    </citation>
    <scope>NUCLEOTIDE SEQUENCE</scope>
    <source>
        <strain evidence="1">GVMAG-S-1091796-13</strain>
    </source>
</reference>
<name>A0A6C0ALQ3_9ZZZZ</name>
<accession>A0A6C0ALQ3</accession>
<dbReference type="EMBL" id="MN740717">
    <property type="protein sequence ID" value="QHS80747.1"/>
    <property type="molecule type" value="Genomic_DNA"/>
</dbReference>
<organism evidence="1">
    <name type="scientific">viral metagenome</name>
    <dbReference type="NCBI Taxonomy" id="1070528"/>
    <lineage>
        <taxon>unclassified sequences</taxon>
        <taxon>metagenomes</taxon>
        <taxon>organismal metagenomes</taxon>
    </lineage>
</organism>
<protein>
    <submittedName>
        <fullName evidence="1">Uncharacterized protein</fullName>
    </submittedName>
</protein>